<name>A0A0L8G2X0_OCTBM</name>
<feature type="compositionally biased region" description="Basic and acidic residues" evidence="1">
    <location>
        <begin position="7"/>
        <end position="20"/>
    </location>
</feature>
<feature type="region of interest" description="Disordered" evidence="1">
    <location>
        <begin position="1"/>
        <end position="78"/>
    </location>
</feature>
<reference evidence="2" key="1">
    <citation type="submission" date="2015-07" db="EMBL/GenBank/DDBJ databases">
        <title>MeaNS - Measles Nucleotide Surveillance Program.</title>
        <authorList>
            <person name="Tran T."/>
            <person name="Druce J."/>
        </authorList>
    </citation>
    <scope>NUCLEOTIDE SEQUENCE</scope>
    <source>
        <strain evidence="2">UCB-OBI-ISO-001</strain>
        <tissue evidence="2">Gonad</tissue>
    </source>
</reference>
<dbReference type="AlphaFoldDB" id="A0A0L8G2X0"/>
<gene>
    <name evidence="2" type="ORF">OCBIM_22001966mg</name>
</gene>
<proteinExistence type="predicted"/>
<evidence type="ECO:0000313" key="2">
    <source>
        <dbReference type="EMBL" id="KOF70930.1"/>
    </source>
</evidence>
<organism evidence="2">
    <name type="scientific">Octopus bimaculoides</name>
    <name type="common">California two-spotted octopus</name>
    <dbReference type="NCBI Taxonomy" id="37653"/>
    <lineage>
        <taxon>Eukaryota</taxon>
        <taxon>Metazoa</taxon>
        <taxon>Spiralia</taxon>
        <taxon>Lophotrochozoa</taxon>
        <taxon>Mollusca</taxon>
        <taxon>Cephalopoda</taxon>
        <taxon>Coleoidea</taxon>
        <taxon>Octopodiformes</taxon>
        <taxon>Octopoda</taxon>
        <taxon>Incirrata</taxon>
        <taxon>Octopodidae</taxon>
        <taxon>Octopus</taxon>
    </lineage>
</organism>
<protein>
    <submittedName>
        <fullName evidence="2">Uncharacterized protein</fullName>
    </submittedName>
</protein>
<feature type="compositionally biased region" description="Basic and acidic residues" evidence="1">
    <location>
        <begin position="42"/>
        <end position="68"/>
    </location>
</feature>
<dbReference type="EMBL" id="KQ424504">
    <property type="protein sequence ID" value="KOF70930.1"/>
    <property type="molecule type" value="Genomic_DNA"/>
</dbReference>
<sequence>MKGPQGEVKESENEKKEGERRHLKNHKQNENVEFAGGGFQKSESKEIKTRREKEGEKREDGEKRGRDKEKKRRREREI</sequence>
<accession>A0A0L8G2X0</accession>
<feature type="compositionally biased region" description="Basic residues" evidence="1">
    <location>
        <begin position="69"/>
        <end position="78"/>
    </location>
</feature>
<evidence type="ECO:0000256" key="1">
    <source>
        <dbReference type="SAM" id="MobiDB-lite"/>
    </source>
</evidence>